<evidence type="ECO:0000313" key="2">
    <source>
        <dbReference type="EMBL" id="KZC04960.1"/>
    </source>
</evidence>
<evidence type="ECO:0000256" key="1">
    <source>
        <dbReference type="SAM" id="MobiDB-lite"/>
    </source>
</evidence>
<keyword evidence="3" id="KW-1185">Reference proteome</keyword>
<organism evidence="2 3">
    <name type="scientific">Dufourea novaeangliae</name>
    <name type="common">Sweat bee</name>
    <dbReference type="NCBI Taxonomy" id="178035"/>
    <lineage>
        <taxon>Eukaryota</taxon>
        <taxon>Metazoa</taxon>
        <taxon>Ecdysozoa</taxon>
        <taxon>Arthropoda</taxon>
        <taxon>Hexapoda</taxon>
        <taxon>Insecta</taxon>
        <taxon>Pterygota</taxon>
        <taxon>Neoptera</taxon>
        <taxon>Endopterygota</taxon>
        <taxon>Hymenoptera</taxon>
        <taxon>Apocrita</taxon>
        <taxon>Aculeata</taxon>
        <taxon>Apoidea</taxon>
        <taxon>Anthophila</taxon>
        <taxon>Halictidae</taxon>
        <taxon>Rophitinae</taxon>
        <taxon>Dufourea</taxon>
    </lineage>
</organism>
<dbReference type="EMBL" id="KQ434783">
    <property type="protein sequence ID" value="KZC04960.1"/>
    <property type="molecule type" value="Genomic_DNA"/>
</dbReference>
<name>A0A154P1F3_DUFNO</name>
<protein>
    <submittedName>
        <fullName evidence="2">Uncharacterized protein</fullName>
    </submittedName>
</protein>
<accession>A0A154P1F3</accession>
<dbReference type="Proteomes" id="UP000076502">
    <property type="component" value="Unassembled WGS sequence"/>
</dbReference>
<gene>
    <name evidence="2" type="ORF">WN55_09759</name>
</gene>
<evidence type="ECO:0000313" key="3">
    <source>
        <dbReference type="Proteomes" id="UP000076502"/>
    </source>
</evidence>
<feature type="region of interest" description="Disordered" evidence="1">
    <location>
        <begin position="1"/>
        <end position="53"/>
    </location>
</feature>
<sequence>MNDGSIGARSPLFQHGEIDRTTKKGAVVKETAGGKEGGTVCSRMSRLRGQPIE</sequence>
<proteinExistence type="predicted"/>
<dbReference type="AlphaFoldDB" id="A0A154P1F3"/>
<reference evidence="2 3" key="1">
    <citation type="submission" date="2015-07" db="EMBL/GenBank/DDBJ databases">
        <title>The genome of Dufourea novaeangliae.</title>
        <authorList>
            <person name="Pan H."/>
            <person name="Kapheim K."/>
        </authorList>
    </citation>
    <scope>NUCLEOTIDE SEQUENCE [LARGE SCALE GENOMIC DNA]</scope>
    <source>
        <strain evidence="2">0120121106</strain>
        <tissue evidence="2">Whole body</tissue>
    </source>
</reference>